<name>A0AAX4H4M1_9ASCO</name>
<feature type="region of interest" description="Disordered" evidence="5">
    <location>
        <begin position="374"/>
        <end position="401"/>
    </location>
</feature>
<protein>
    <recommendedName>
        <fullName evidence="9">PH-response regulator protein palI/RIM9</fullName>
    </recommendedName>
</protein>
<feature type="compositionally biased region" description="Polar residues" evidence="5">
    <location>
        <begin position="285"/>
        <end position="299"/>
    </location>
</feature>
<dbReference type="InterPro" id="IPR051380">
    <property type="entry name" value="pH-response_reg_palI/RIM9"/>
</dbReference>
<organism evidence="7 8">
    <name type="scientific">Australozyma saopauloensis</name>
    <dbReference type="NCBI Taxonomy" id="291208"/>
    <lineage>
        <taxon>Eukaryota</taxon>
        <taxon>Fungi</taxon>
        <taxon>Dikarya</taxon>
        <taxon>Ascomycota</taxon>
        <taxon>Saccharomycotina</taxon>
        <taxon>Pichiomycetes</taxon>
        <taxon>Metschnikowiaceae</taxon>
        <taxon>Australozyma</taxon>
    </lineage>
</organism>
<dbReference type="PANTHER" id="PTHR28013">
    <property type="entry name" value="PROTEIN DCV1-RELATED"/>
    <property type="match status" value="1"/>
</dbReference>
<evidence type="ECO:0000256" key="6">
    <source>
        <dbReference type="SAM" id="Phobius"/>
    </source>
</evidence>
<feature type="compositionally biased region" description="Low complexity" evidence="5">
    <location>
        <begin position="463"/>
        <end position="485"/>
    </location>
</feature>
<gene>
    <name evidence="7" type="ORF">PUMCH_000631</name>
</gene>
<feature type="compositionally biased region" description="Low complexity" evidence="5">
    <location>
        <begin position="271"/>
        <end position="284"/>
    </location>
</feature>
<accession>A0AAX4H4M1</accession>
<dbReference type="Pfam" id="PF06687">
    <property type="entry name" value="SUR7"/>
    <property type="match status" value="1"/>
</dbReference>
<evidence type="ECO:0000256" key="5">
    <source>
        <dbReference type="SAM" id="MobiDB-lite"/>
    </source>
</evidence>
<dbReference type="GO" id="GO:0032153">
    <property type="term" value="C:cell division site"/>
    <property type="evidence" value="ECO:0007669"/>
    <property type="project" value="TreeGrafter"/>
</dbReference>
<feature type="compositionally biased region" description="Polar residues" evidence="5">
    <location>
        <begin position="430"/>
        <end position="462"/>
    </location>
</feature>
<dbReference type="GeneID" id="88171700"/>
<evidence type="ECO:0000256" key="3">
    <source>
        <dbReference type="ARBA" id="ARBA00022989"/>
    </source>
</evidence>
<dbReference type="KEGG" id="asau:88171700"/>
<evidence type="ECO:0008006" key="9">
    <source>
        <dbReference type="Google" id="ProtNLM"/>
    </source>
</evidence>
<evidence type="ECO:0000256" key="1">
    <source>
        <dbReference type="ARBA" id="ARBA00004141"/>
    </source>
</evidence>
<reference evidence="7 8" key="1">
    <citation type="submission" date="2023-10" db="EMBL/GenBank/DDBJ databases">
        <title>Draft Genome Sequence of Candida saopaulonensis from a very Premature Infant with Sepsis.</title>
        <authorList>
            <person name="Ning Y."/>
            <person name="Dai R."/>
            <person name="Xiao M."/>
            <person name="Xu Y."/>
            <person name="Yan Q."/>
            <person name="Zhang L."/>
        </authorList>
    </citation>
    <scope>NUCLEOTIDE SEQUENCE [LARGE SCALE GENOMIC DNA]</scope>
    <source>
        <strain evidence="7 8">19XY460</strain>
    </source>
</reference>
<evidence type="ECO:0000256" key="4">
    <source>
        <dbReference type="ARBA" id="ARBA00023136"/>
    </source>
</evidence>
<dbReference type="EMBL" id="CP138894">
    <property type="protein sequence ID" value="WPK23392.1"/>
    <property type="molecule type" value="Genomic_DNA"/>
</dbReference>
<comment type="subcellular location">
    <subcellularLocation>
        <location evidence="1">Membrane</location>
        <topology evidence="1">Multi-pass membrane protein</topology>
    </subcellularLocation>
</comment>
<dbReference type="GO" id="GO:0035838">
    <property type="term" value="C:growing cell tip"/>
    <property type="evidence" value="ECO:0007669"/>
    <property type="project" value="TreeGrafter"/>
</dbReference>
<dbReference type="Proteomes" id="UP001338582">
    <property type="component" value="Chromosome 1"/>
</dbReference>
<proteinExistence type="predicted"/>
<keyword evidence="4 6" id="KW-0472">Membrane</keyword>
<evidence type="ECO:0000256" key="2">
    <source>
        <dbReference type="ARBA" id="ARBA00022692"/>
    </source>
</evidence>
<dbReference type="PANTHER" id="PTHR28013:SF3">
    <property type="entry name" value="PROTEIN DCV1-RELATED"/>
    <property type="match status" value="1"/>
</dbReference>
<dbReference type="RefSeq" id="XP_062875779.1">
    <property type="nucleotide sequence ID" value="XM_063019709.1"/>
</dbReference>
<feature type="transmembrane region" description="Helical" evidence="6">
    <location>
        <begin position="149"/>
        <end position="170"/>
    </location>
</feature>
<feature type="compositionally biased region" description="Polar residues" evidence="5">
    <location>
        <begin position="385"/>
        <end position="396"/>
    </location>
</feature>
<keyword evidence="2 6" id="KW-0812">Transmembrane</keyword>
<feature type="transmembrane region" description="Helical" evidence="6">
    <location>
        <begin position="84"/>
        <end position="108"/>
    </location>
</feature>
<evidence type="ECO:0000313" key="7">
    <source>
        <dbReference type="EMBL" id="WPK23392.1"/>
    </source>
</evidence>
<feature type="transmembrane region" description="Helical" evidence="6">
    <location>
        <begin position="120"/>
        <end position="143"/>
    </location>
</feature>
<evidence type="ECO:0000313" key="8">
    <source>
        <dbReference type="Proteomes" id="UP001338582"/>
    </source>
</evidence>
<keyword evidence="8" id="KW-1185">Reference proteome</keyword>
<feature type="compositionally biased region" description="Polar residues" evidence="5">
    <location>
        <begin position="512"/>
        <end position="525"/>
    </location>
</feature>
<dbReference type="GO" id="GO:0005886">
    <property type="term" value="C:plasma membrane"/>
    <property type="evidence" value="ECO:0007669"/>
    <property type="project" value="InterPro"/>
</dbReference>
<dbReference type="InterPro" id="IPR009571">
    <property type="entry name" value="SUR7/Rim9-like_fungi"/>
</dbReference>
<feature type="region of interest" description="Disordered" evidence="5">
    <location>
        <begin position="266"/>
        <end position="300"/>
    </location>
</feature>
<feature type="compositionally biased region" description="Basic and acidic residues" evidence="5">
    <location>
        <begin position="374"/>
        <end position="384"/>
    </location>
</feature>
<feature type="region of interest" description="Disordered" evidence="5">
    <location>
        <begin position="430"/>
        <end position="562"/>
    </location>
</feature>
<dbReference type="AlphaFoldDB" id="A0AAX4H4M1"/>
<keyword evidence="3 6" id="KW-1133">Transmembrane helix</keyword>
<sequence length="562" mass="61064">MRTPIFAVFSSLALLVALVFLVLATVSVPVASVFKLGLTDEFQYGLFGYCDSTLLNCTKATYPVKFSAAGDSASWLFGALTRDMLARAFVVCPIAAGFTLITLLCSVVSICFDTSALKTIALIFNVFTFLASAVACVMIVLVFLPHVGWLGWLTVAAAFLTLVSFPLLFFSVGVHGRNDDDEDDDEHDVEQIRGNGFYVGEKSDDYGRSDLNNKNTNFTNSTFSPVARTYDNATSDYGESKQSGYVVKLSSSVDSLLESKPNIASDVTKANSSISKPSSNNPSNFYTPVNLNNGPSTPVSAHRQMAPNYMPSPVYTGNTKNSAPYPQSDRGLVLYNHQQYGVFDHHPNVEGHQPFTELGDNDLPERISVNEDQDRVLESDEESHFTSVSQRPPNETYNSNYINQNQQQGYYQGSAANYQPSALQLNMVSKRPVNSSNPGSMNKIPTSNGAPPQLQNATSYSSFQQQFQQQPPFQPQFQPQQQFVPQGPPSLQNFSQGPPPGAYGGPARPANNRPTVSENALNSNPDFAIGFGNKRKTGARAMPPASRMAGGPRNGQFPGAGY</sequence>